<dbReference type="HOGENOM" id="CLU_3349341_0_0_11"/>
<accession>V6JHA3</accession>
<dbReference type="PATRIC" id="fig|1352936.5.peg.8975"/>
<comment type="caution">
    <text evidence="1">The sequence shown here is derived from an EMBL/GenBank/DDBJ whole genome shotgun (WGS) entry which is preliminary data.</text>
</comment>
<dbReference type="InterPro" id="IPR021957">
    <property type="entry name" value="DUF3574"/>
</dbReference>
<proteinExistence type="predicted"/>
<sequence>MPATADSGKIEKIRAAYDKRFRQESVARIDDTEIVDF</sequence>
<gene>
    <name evidence="1" type="ORF">M878_43330</name>
</gene>
<dbReference type="RefSeq" id="WP_023553480.1">
    <property type="nucleotide sequence ID" value="NZ_CM002285.1"/>
</dbReference>
<dbReference type="Pfam" id="PF12098">
    <property type="entry name" value="DUF3574"/>
    <property type="match status" value="1"/>
</dbReference>
<protein>
    <submittedName>
        <fullName evidence="1">Uncharacterized protein</fullName>
    </submittedName>
</protein>
<evidence type="ECO:0000313" key="1">
    <source>
        <dbReference type="EMBL" id="EST19103.1"/>
    </source>
</evidence>
<dbReference type="EMBL" id="AWQX01000385">
    <property type="protein sequence ID" value="EST19103.1"/>
    <property type="molecule type" value="Genomic_DNA"/>
</dbReference>
<dbReference type="AlphaFoldDB" id="V6JHA3"/>
<reference evidence="1 2" key="1">
    <citation type="journal article" date="2014" name="Genome Announc.">
        <title>Draft Genome Sequence of Streptomyces roseochromogenes subsp. oscitans DS 12.976, Producer of the Aminocoumarin Antibiotic Clorobiocin.</title>
        <authorList>
            <person name="Ruckert C."/>
            <person name="Kalinowski J."/>
            <person name="Heide L."/>
            <person name="Apel A.K."/>
        </authorList>
    </citation>
    <scope>NUCLEOTIDE SEQUENCE [LARGE SCALE GENOMIC DNA]</scope>
    <source>
        <strain evidence="1 2">DS 12.976</strain>
    </source>
</reference>
<organism evidence="1 2">
    <name type="scientific">Streptomyces roseochromogenus subsp. oscitans DS 12.976</name>
    <dbReference type="NCBI Taxonomy" id="1352936"/>
    <lineage>
        <taxon>Bacteria</taxon>
        <taxon>Bacillati</taxon>
        <taxon>Actinomycetota</taxon>
        <taxon>Actinomycetes</taxon>
        <taxon>Kitasatosporales</taxon>
        <taxon>Streptomycetaceae</taxon>
        <taxon>Streptomyces</taxon>
    </lineage>
</organism>
<keyword evidence="2" id="KW-1185">Reference proteome</keyword>
<evidence type="ECO:0000313" key="2">
    <source>
        <dbReference type="Proteomes" id="UP000017984"/>
    </source>
</evidence>
<dbReference type="Proteomes" id="UP000017984">
    <property type="component" value="Chromosome"/>
</dbReference>
<name>V6JHA3_STRRC</name>